<dbReference type="InterPro" id="IPR001212">
    <property type="entry name" value="Somatomedin_B_dom"/>
</dbReference>
<dbReference type="PROSITE" id="PS00524">
    <property type="entry name" value="SMB_1"/>
    <property type="match status" value="1"/>
</dbReference>
<keyword evidence="1" id="KW-1015">Disulfide bond</keyword>
<feature type="chain" id="PRO_5046574707" evidence="3">
    <location>
        <begin position="34"/>
        <end position="191"/>
    </location>
</feature>
<name>A0ABQ8MYG8_LABRO</name>
<evidence type="ECO:0000313" key="5">
    <source>
        <dbReference type="EMBL" id="KAI2667882.1"/>
    </source>
</evidence>
<feature type="domain" description="SMB" evidence="4">
    <location>
        <begin position="31"/>
        <end position="79"/>
    </location>
</feature>
<reference evidence="5 6" key="1">
    <citation type="submission" date="2022-01" db="EMBL/GenBank/DDBJ databases">
        <title>A high-quality chromosome-level genome assembly of rohu carp, Labeo rohita.</title>
        <authorList>
            <person name="Arick M.A. II"/>
            <person name="Hsu C.-Y."/>
            <person name="Magbanua Z."/>
            <person name="Pechanova O."/>
            <person name="Grover C."/>
            <person name="Miller E."/>
            <person name="Thrash A."/>
            <person name="Ezzel L."/>
            <person name="Alam S."/>
            <person name="Benzie J."/>
            <person name="Hamilton M."/>
            <person name="Karsi A."/>
            <person name="Lawrence M.L."/>
            <person name="Peterson D.G."/>
        </authorList>
    </citation>
    <scope>NUCLEOTIDE SEQUENCE [LARGE SCALE GENOMIC DNA]</scope>
    <source>
        <strain evidence="6">BAU-BD-2019</strain>
        <tissue evidence="5">Blood</tissue>
    </source>
</reference>
<dbReference type="Proteomes" id="UP000830375">
    <property type="component" value="Unassembled WGS sequence"/>
</dbReference>
<sequence length="191" mass="20665">MCTLSWTKMKVSDARSWLLLLFLVQTDRNQVSAQCSVPTVLCCAGKNSQCKRGGCFCDEYCVTKTDCCDDYNQTCIQSSLASSTSPSAATSSSTSPPSSSSLSTTNQSSSSPTSEPPSSSSPPPISASSSTPQQRKNSAILVFHMHVRSGANEEAKLKAMQDFVLHLEGLMRRQQCQDCSLRVLNISEKHH</sequence>
<evidence type="ECO:0000256" key="3">
    <source>
        <dbReference type="SAM" id="SignalP"/>
    </source>
</evidence>
<evidence type="ECO:0000313" key="6">
    <source>
        <dbReference type="Proteomes" id="UP000830375"/>
    </source>
</evidence>
<evidence type="ECO:0000256" key="2">
    <source>
        <dbReference type="SAM" id="MobiDB-lite"/>
    </source>
</evidence>
<feature type="region of interest" description="Disordered" evidence="2">
    <location>
        <begin position="83"/>
        <end position="135"/>
    </location>
</feature>
<gene>
    <name evidence="5" type="ORF">H4Q32_004482</name>
</gene>
<evidence type="ECO:0000259" key="4">
    <source>
        <dbReference type="PROSITE" id="PS50958"/>
    </source>
</evidence>
<protein>
    <submittedName>
        <fullName evidence="5">Somatomedin-B and thrombospondin type-1 domain-containing protein</fullName>
    </submittedName>
</protein>
<proteinExistence type="predicted"/>
<feature type="compositionally biased region" description="Low complexity" evidence="2">
    <location>
        <begin position="83"/>
        <end position="118"/>
    </location>
</feature>
<evidence type="ECO:0000256" key="1">
    <source>
        <dbReference type="ARBA" id="ARBA00023157"/>
    </source>
</evidence>
<keyword evidence="3" id="KW-0732">Signal</keyword>
<dbReference type="EMBL" id="JACTAM010000002">
    <property type="protein sequence ID" value="KAI2667882.1"/>
    <property type="molecule type" value="Genomic_DNA"/>
</dbReference>
<feature type="signal peptide" evidence="3">
    <location>
        <begin position="1"/>
        <end position="33"/>
    </location>
</feature>
<keyword evidence="6" id="KW-1185">Reference proteome</keyword>
<organism evidence="5 6">
    <name type="scientific">Labeo rohita</name>
    <name type="common">Indian major carp</name>
    <name type="synonym">Cyprinus rohita</name>
    <dbReference type="NCBI Taxonomy" id="84645"/>
    <lineage>
        <taxon>Eukaryota</taxon>
        <taxon>Metazoa</taxon>
        <taxon>Chordata</taxon>
        <taxon>Craniata</taxon>
        <taxon>Vertebrata</taxon>
        <taxon>Euteleostomi</taxon>
        <taxon>Actinopterygii</taxon>
        <taxon>Neopterygii</taxon>
        <taxon>Teleostei</taxon>
        <taxon>Ostariophysi</taxon>
        <taxon>Cypriniformes</taxon>
        <taxon>Cyprinidae</taxon>
        <taxon>Labeoninae</taxon>
        <taxon>Labeonini</taxon>
        <taxon>Labeo</taxon>
    </lineage>
</organism>
<dbReference type="PROSITE" id="PS50958">
    <property type="entry name" value="SMB_2"/>
    <property type="match status" value="1"/>
</dbReference>
<comment type="caution">
    <text evidence="5">The sequence shown here is derived from an EMBL/GenBank/DDBJ whole genome shotgun (WGS) entry which is preliminary data.</text>
</comment>
<accession>A0ABQ8MYG8</accession>